<dbReference type="OrthoDB" id="267323at2759"/>
<dbReference type="GO" id="GO:0006003">
    <property type="term" value="P:fructose 2,6-bisphosphate metabolic process"/>
    <property type="evidence" value="ECO:0007669"/>
    <property type="project" value="InterPro"/>
</dbReference>
<evidence type="ECO:0000256" key="2">
    <source>
        <dbReference type="ARBA" id="ARBA00022840"/>
    </source>
</evidence>
<dbReference type="GO" id="GO:0003873">
    <property type="term" value="F:6-phosphofructo-2-kinase activity"/>
    <property type="evidence" value="ECO:0007669"/>
    <property type="project" value="InterPro"/>
</dbReference>
<sequence>MQRIRNHALRDTCACQISWAQTLPNFSGKKFASKPRRGGCLIGKHCAVGPGRYKQDVRQRDETREGEFTMKKVVSYNDVTAFTAEPRSAGDVGGAADSAVEGKVGFAGTLPRPKPVGVVGMDGWALAESGGDGRRAADGSDSARSDALEQIVSPPVQVKNQIEAQMRVQLHDFSLSDPATAASAAIGSVAVTATNGLSAAEQAMQSMAAFSTRKVVVVMVGLPARGKTHTAKSLERYLNWLGFMTKVFNVGALRRELVGAEQKADFFDPHNAEGAAARKRVAALTLERMIEWLLADSGGRVGIYDATNTTRERRKAVRIRLETENIRVLFFESMCTDEAIVNRNILQTKLFSPDYAHASAEDAVADFKRRIAHYEEVYETLDADEDCAYIKSVNVSSQLILNDIQGYLPGKIAAFLLSANISPRCLYLSRHGESEWNRSGQLGGDPPLTTRGRIYSIRLAEFMASEFTNKGKDLPLVWTSQLQRTRQTASSIPGMTICWRALNEIDAGMCEGMTYKQIEQTRPDIHEARKRDKLRFRYPGGESYVDVIHRLEPVILEIERTQEPLLIVAHNAIIRSIFAYYYGIEQSKVPHIDIDLHTVYKLTTQAYGCKLEKFSFDVDGSEYNNKTPEASPRAASVPSPVIL</sequence>
<organism evidence="5 6">
    <name type="scientific">Porphyridium purpureum</name>
    <name type="common">Red alga</name>
    <name type="synonym">Porphyridium cruentum</name>
    <dbReference type="NCBI Taxonomy" id="35688"/>
    <lineage>
        <taxon>Eukaryota</taxon>
        <taxon>Rhodophyta</taxon>
        <taxon>Bangiophyceae</taxon>
        <taxon>Porphyridiales</taxon>
        <taxon>Porphyridiaceae</taxon>
        <taxon>Porphyridium</taxon>
    </lineage>
</organism>
<dbReference type="GO" id="GO:0005829">
    <property type="term" value="C:cytosol"/>
    <property type="evidence" value="ECO:0007669"/>
    <property type="project" value="TreeGrafter"/>
</dbReference>
<dbReference type="PANTHER" id="PTHR10606">
    <property type="entry name" value="6-PHOSPHOFRUCTO-2-KINASE/FRUCTOSE-2,6-BISPHOSPHATASE"/>
    <property type="match status" value="1"/>
</dbReference>
<dbReference type="PRINTS" id="PR00991">
    <property type="entry name" value="6PFRUCTKNASE"/>
</dbReference>
<protein>
    <submittedName>
        <fullName evidence="5">6-phosphofructo-2-kinase/fructose-2, 6-bisphosphatase 4</fullName>
    </submittedName>
</protein>
<evidence type="ECO:0000256" key="3">
    <source>
        <dbReference type="PIRSR" id="PIRSR613078-2"/>
    </source>
</evidence>
<evidence type="ECO:0000259" key="4">
    <source>
        <dbReference type="Pfam" id="PF01591"/>
    </source>
</evidence>
<dbReference type="Gene3D" id="3.40.50.1240">
    <property type="entry name" value="Phosphoglycerate mutase-like"/>
    <property type="match status" value="1"/>
</dbReference>
<dbReference type="SMART" id="SM00855">
    <property type="entry name" value="PGAM"/>
    <property type="match status" value="1"/>
</dbReference>
<dbReference type="OMA" id="RCLMGYF"/>
<dbReference type="EMBL" id="VRMN01000001">
    <property type="protein sequence ID" value="KAA8497667.1"/>
    <property type="molecule type" value="Genomic_DNA"/>
</dbReference>
<dbReference type="Proteomes" id="UP000324585">
    <property type="component" value="Unassembled WGS sequence"/>
</dbReference>
<dbReference type="SUPFAM" id="SSF52540">
    <property type="entry name" value="P-loop containing nucleoside triphosphate hydrolases"/>
    <property type="match status" value="1"/>
</dbReference>
<accession>A0A5J4Z4Z7</accession>
<dbReference type="InterPro" id="IPR001345">
    <property type="entry name" value="PG/BPGM_mutase_AS"/>
</dbReference>
<dbReference type="InterPro" id="IPR013078">
    <property type="entry name" value="His_Pase_superF_clade-1"/>
</dbReference>
<keyword evidence="5" id="KW-0808">Transferase</keyword>
<evidence type="ECO:0000256" key="1">
    <source>
        <dbReference type="ARBA" id="ARBA00022741"/>
    </source>
</evidence>
<evidence type="ECO:0000313" key="5">
    <source>
        <dbReference type="EMBL" id="KAA8497667.1"/>
    </source>
</evidence>
<dbReference type="GO" id="GO:0006000">
    <property type="term" value="P:fructose metabolic process"/>
    <property type="evidence" value="ECO:0007669"/>
    <property type="project" value="InterPro"/>
</dbReference>
<feature type="binding site" evidence="3">
    <location>
        <begin position="430"/>
        <end position="437"/>
    </location>
    <ligand>
        <name>substrate</name>
    </ligand>
</feature>
<dbReference type="Gene3D" id="3.40.50.300">
    <property type="entry name" value="P-loop containing nucleotide triphosphate hydrolases"/>
    <property type="match status" value="1"/>
</dbReference>
<name>A0A5J4Z4Z7_PORPP</name>
<dbReference type="AlphaFoldDB" id="A0A5J4Z4Z7"/>
<comment type="caution">
    <text evidence="5">The sequence shown here is derived from an EMBL/GenBank/DDBJ whole genome shotgun (WGS) entry which is preliminary data.</text>
</comment>
<dbReference type="Pfam" id="PF01591">
    <property type="entry name" value="6PF2K"/>
    <property type="match status" value="1"/>
</dbReference>
<dbReference type="InterPro" id="IPR027417">
    <property type="entry name" value="P-loop_NTPase"/>
</dbReference>
<dbReference type="InterPro" id="IPR013079">
    <property type="entry name" value="6Phosfructo_kin"/>
</dbReference>
<dbReference type="SUPFAM" id="SSF53254">
    <property type="entry name" value="Phosphoglycerate mutase-like"/>
    <property type="match status" value="1"/>
</dbReference>
<dbReference type="CDD" id="cd07067">
    <property type="entry name" value="HP_PGM_like"/>
    <property type="match status" value="1"/>
</dbReference>
<reference evidence="6" key="1">
    <citation type="journal article" date="2019" name="Nat. Commun.">
        <title>Expansion of phycobilisome linker gene families in mesophilic red algae.</title>
        <authorList>
            <person name="Lee J."/>
            <person name="Kim D."/>
            <person name="Bhattacharya D."/>
            <person name="Yoon H.S."/>
        </authorList>
    </citation>
    <scope>NUCLEOTIDE SEQUENCE [LARGE SCALE GENOMIC DNA]</scope>
    <source>
        <strain evidence="6">CCMP 1328</strain>
    </source>
</reference>
<dbReference type="PANTHER" id="PTHR10606:SF44">
    <property type="entry name" value="6-PHOSPHOFRUCTO 2-KINASE_FRUCTOSE 2,6-BISPHOSPHATASE LONG FORM"/>
    <property type="match status" value="1"/>
</dbReference>
<dbReference type="FunFam" id="3.40.50.300:FF:000644">
    <property type="entry name" value="GpmB, Fructose-2,6-bisphosphatase"/>
    <property type="match status" value="1"/>
</dbReference>
<keyword evidence="6" id="KW-1185">Reference proteome</keyword>
<gene>
    <name evidence="5" type="ORF">FVE85_5252</name>
</gene>
<evidence type="ECO:0000313" key="6">
    <source>
        <dbReference type="Proteomes" id="UP000324585"/>
    </source>
</evidence>
<dbReference type="PROSITE" id="PS00175">
    <property type="entry name" value="PG_MUTASE"/>
    <property type="match status" value="1"/>
</dbReference>
<feature type="binding site" evidence="3">
    <location>
        <position position="484"/>
    </location>
    <ligand>
        <name>substrate</name>
    </ligand>
</feature>
<dbReference type="GO" id="GO:0004331">
    <property type="term" value="F:fructose-2,6-bisphosphate 2-phosphatase activity"/>
    <property type="evidence" value="ECO:0007669"/>
    <property type="project" value="TreeGrafter"/>
</dbReference>
<proteinExistence type="predicted"/>
<dbReference type="Pfam" id="PF00300">
    <property type="entry name" value="His_Phos_1"/>
    <property type="match status" value="1"/>
</dbReference>
<dbReference type="InterPro" id="IPR003094">
    <property type="entry name" value="6Pfruct_kin"/>
</dbReference>
<feature type="domain" description="6-phosphofructo-2-kinase" evidence="4">
    <location>
        <begin position="205"/>
        <end position="421"/>
    </location>
</feature>
<keyword evidence="1" id="KW-0547">Nucleotide-binding</keyword>
<dbReference type="InterPro" id="IPR029033">
    <property type="entry name" value="His_PPase_superfam"/>
</dbReference>
<keyword evidence="5" id="KW-0418">Kinase</keyword>
<dbReference type="GO" id="GO:0005524">
    <property type="term" value="F:ATP binding"/>
    <property type="evidence" value="ECO:0007669"/>
    <property type="project" value="UniProtKB-KW"/>
</dbReference>
<keyword evidence="2" id="KW-0067">ATP-binding</keyword>